<gene>
    <name evidence="1" type="ORF">M9458_015049</name>
</gene>
<dbReference type="AlphaFoldDB" id="A0ABD0QNY4"/>
<dbReference type="Gene3D" id="1.20.5.340">
    <property type="match status" value="1"/>
</dbReference>
<keyword evidence="2" id="KW-1185">Reference proteome</keyword>
<evidence type="ECO:0000313" key="2">
    <source>
        <dbReference type="Proteomes" id="UP001529510"/>
    </source>
</evidence>
<comment type="caution">
    <text evidence="1">The sequence shown here is derived from an EMBL/GenBank/DDBJ whole genome shotgun (WGS) entry which is preliminary data.</text>
</comment>
<organism evidence="1 2">
    <name type="scientific">Cirrhinus mrigala</name>
    <name type="common">Mrigala</name>
    <dbReference type="NCBI Taxonomy" id="683832"/>
    <lineage>
        <taxon>Eukaryota</taxon>
        <taxon>Metazoa</taxon>
        <taxon>Chordata</taxon>
        <taxon>Craniata</taxon>
        <taxon>Vertebrata</taxon>
        <taxon>Euteleostomi</taxon>
        <taxon>Actinopterygii</taxon>
        <taxon>Neopterygii</taxon>
        <taxon>Teleostei</taxon>
        <taxon>Ostariophysi</taxon>
        <taxon>Cypriniformes</taxon>
        <taxon>Cyprinidae</taxon>
        <taxon>Labeoninae</taxon>
        <taxon>Labeonini</taxon>
        <taxon>Cirrhinus</taxon>
    </lineage>
</organism>
<dbReference type="Gene3D" id="3.30.70.1820">
    <property type="entry name" value="L1 transposable element, RRM domain"/>
    <property type="match status" value="1"/>
</dbReference>
<evidence type="ECO:0000313" key="1">
    <source>
        <dbReference type="EMBL" id="KAL0187950.1"/>
    </source>
</evidence>
<proteinExistence type="predicted"/>
<dbReference type="InterPro" id="IPR004244">
    <property type="entry name" value="Transposase_22"/>
</dbReference>
<reference evidence="1 2" key="1">
    <citation type="submission" date="2024-05" db="EMBL/GenBank/DDBJ databases">
        <title>Genome sequencing and assembly of Indian major carp, Cirrhinus mrigala (Hamilton, 1822).</title>
        <authorList>
            <person name="Mohindra V."/>
            <person name="Chowdhury L.M."/>
            <person name="Lal K."/>
            <person name="Jena J.K."/>
        </authorList>
    </citation>
    <scope>NUCLEOTIDE SEQUENCE [LARGE SCALE GENOMIC DNA]</scope>
    <source>
        <strain evidence="1">CM1030</strain>
        <tissue evidence="1">Blood</tissue>
    </source>
</reference>
<dbReference type="Proteomes" id="UP001529510">
    <property type="component" value="Unassembled WGS sequence"/>
</dbReference>
<feature type="non-terminal residue" evidence="1">
    <location>
        <position position="200"/>
    </location>
</feature>
<accession>A0ABD0QNY4</accession>
<dbReference type="EMBL" id="JAMKFB020000007">
    <property type="protein sequence ID" value="KAL0187950.1"/>
    <property type="molecule type" value="Genomic_DNA"/>
</dbReference>
<protein>
    <submittedName>
        <fullName evidence="1">Uncharacterized protein</fullName>
    </submittedName>
</protein>
<dbReference type="PANTHER" id="PTHR11505">
    <property type="entry name" value="L1 TRANSPOSABLE ELEMENT-RELATED"/>
    <property type="match status" value="1"/>
</dbReference>
<name>A0ABD0QNY4_CIRMR</name>
<sequence>MLLEEHRAALSSEFKSAFSTLEAKLDTLHTTVNDHEQRLLSLEANADASSVSVVTLESKYTTLADQHAKLKAKVLDLEGRSRRNNIRIFGLPEMIEGPQPSKFFAEFLVEVFGASLFASPPELDRAHRALTAKPKPGERPRSVIIRFHKFQTKDLVIREARKQRGKLQYRGTQIFIQGRRSWVKSGTKLPGPQVGGGPLR</sequence>